<feature type="compositionally biased region" description="Polar residues" evidence="4">
    <location>
        <begin position="222"/>
        <end position="236"/>
    </location>
</feature>
<dbReference type="GO" id="GO:0005634">
    <property type="term" value="C:nucleus"/>
    <property type="evidence" value="ECO:0007669"/>
    <property type="project" value="UniProtKB-SubCell"/>
</dbReference>
<dbReference type="Gene3D" id="1.10.10.10">
    <property type="entry name" value="Winged helix-like DNA-binding domain superfamily/Winged helix DNA-binding domain"/>
    <property type="match status" value="1"/>
</dbReference>
<protein>
    <submittedName>
        <fullName evidence="7">ETS-like protein pointed_ isoform P1</fullName>
    </submittedName>
</protein>
<evidence type="ECO:0000313" key="8">
    <source>
        <dbReference type="Proteomes" id="UP000595437"/>
    </source>
</evidence>
<accession>A0A7T8HF74</accession>
<dbReference type="PROSITE" id="PS51433">
    <property type="entry name" value="PNT"/>
    <property type="match status" value="1"/>
</dbReference>
<feature type="domain" description="PNT" evidence="6">
    <location>
        <begin position="1"/>
        <end position="37"/>
    </location>
</feature>
<evidence type="ECO:0000256" key="4">
    <source>
        <dbReference type="SAM" id="MobiDB-lite"/>
    </source>
</evidence>
<keyword evidence="2 3" id="KW-0238">DNA-binding</keyword>
<keyword evidence="3" id="KW-0539">Nucleus</keyword>
<evidence type="ECO:0000313" key="7">
    <source>
        <dbReference type="EMBL" id="QQP48676.1"/>
    </source>
</evidence>
<dbReference type="GO" id="GO:0030154">
    <property type="term" value="P:cell differentiation"/>
    <property type="evidence" value="ECO:0007669"/>
    <property type="project" value="TreeGrafter"/>
</dbReference>
<gene>
    <name evidence="7" type="ORF">FKW44_009058</name>
</gene>
<evidence type="ECO:0000256" key="3">
    <source>
        <dbReference type="RuleBase" id="RU004019"/>
    </source>
</evidence>
<dbReference type="GO" id="GO:0043565">
    <property type="term" value="F:sequence-specific DNA binding"/>
    <property type="evidence" value="ECO:0007669"/>
    <property type="project" value="InterPro"/>
</dbReference>
<dbReference type="SUPFAM" id="SSF46785">
    <property type="entry name" value="Winged helix' DNA-binding domain"/>
    <property type="match status" value="1"/>
</dbReference>
<feature type="compositionally biased region" description="Polar residues" evidence="4">
    <location>
        <begin position="196"/>
        <end position="214"/>
    </location>
</feature>
<feature type="domain" description="ETS" evidence="5">
    <location>
        <begin position="302"/>
        <end position="373"/>
    </location>
</feature>
<dbReference type="InterPro" id="IPR013761">
    <property type="entry name" value="SAM/pointed_sf"/>
</dbReference>
<keyword evidence="8" id="KW-1185">Reference proteome</keyword>
<dbReference type="PANTHER" id="PTHR11849">
    <property type="entry name" value="ETS"/>
    <property type="match status" value="1"/>
</dbReference>
<dbReference type="PANTHER" id="PTHR11849:SF289">
    <property type="entry name" value="ETS-LIKE PROTEIN POINTED"/>
    <property type="match status" value="1"/>
</dbReference>
<evidence type="ECO:0000259" key="5">
    <source>
        <dbReference type="PROSITE" id="PS50061"/>
    </source>
</evidence>
<dbReference type="Gene3D" id="1.10.150.50">
    <property type="entry name" value="Transcription Factor, Ets-1"/>
    <property type="match status" value="1"/>
</dbReference>
<dbReference type="GO" id="GO:0000981">
    <property type="term" value="F:DNA-binding transcription factor activity, RNA polymerase II-specific"/>
    <property type="evidence" value="ECO:0007669"/>
    <property type="project" value="TreeGrafter"/>
</dbReference>
<feature type="compositionally biased region" description="Low complexity" evidence="4">
    <location>
        <begin position="251"/>
        <end position="277"/>
    </location>
</feature>
<evidence type="ECO:0000256" key="2">
    <source>
        <dbReference type="ARBA" id="ARBA00023125"/>
    </source>
</evidence>
<dbReference type="InterPro" id="IPR000418">
    <property type="entry name" value="Ets_dom"/>
</dbReference>
<proteinExistence type="inferred from homology"/>
<dbReference type="Proteomes" id="UP000595437">
    <property type="component" value="Chromosome 6"/>
</dbReference>
<dbReference type="PROSITE" id="PS00346">
    <property type="entry name" value="ETS_DOMAIN_2"/>
    <property type="match status" value="1"/>
</dbReference>
<dbReference type="SMART" id="SM00413">
    <property type="entry name" value="ETS"/>
    <property type="match status" value="1"/>
</dbReference>
<evidence type="ECO:0000256" key="1">
    <source>
        <dbReference type="ARBA" id="ARBA00005562"/>
    </source>
</evidence>
<dbReference type="AlphaFoldDB" id="A0A7T8HF74"/>
<evidence type="ECO:0000259" key="6">
    <source>
        <dbReference type="PROSITE" id="PS51433"/>
    </source>
</evidence>
<reference evidence="8" key="1">
    <citation type="submission" date="2021-01" db="EMBL/GenBank/DDBJ databases">
        <title>Caligus Genome Assembly.</title>
        <authorList>
            <person name="Gallardo-Escarate C."/>
        </authorList>
    </citation>
    <scope>NUCLEOTIDE SEQUENCE [LARGE SCALE GENOMIC DNA]</scope>
</reference>
<sequence>ITGKKLCSLQKSEFFRRAPGCVGDILYEHLNQLKQDAEKDKGCLSQDSGQETLTILSNSTVPLQTHQQQHDHPPSSLFSASENDVGSGCGDFKPLLPPNNNNNNSNHSYEASPTTQQHHEQQQTQQQTQHPHYDHSHHQHSFFSSGYDDAMFYHHTPPPHHPQNYSQPPYHSGQLHQSIHHPPMYDQQYMPPPQLTPSQDPNNRWSSFHSSSPSIAMDEGCSVSNPRSSPTPSSILSGPQQAPFPPPPSSNPSSFNGSSSPPMSQASSSTAMTASPPVNLGPGLLTYNNNNNRNGGENGGPIQLWQFLLELLSDKSAQSCIAWTGDGWEFKMADPDENKPKMNYEKLSRGLRYYYDKHIICKTAGKRYVYRFVCDLRSLLGYNPEEFFAMMGIQPQKACEDE</sequence>
<dbReference type="OrthoDB" id="10067219at2759"/>
<dbReference type="PROSITE" id="PS00345">
    <property type="entry name" value="ETS_DOMAIN_1"/>
    <property type="match status" value="1"/>
</dbReference>
<dbReference type="InterPro" id="IPR003118">
    <property type="entry name" value="Pointed_dom"/>
</dbReference>
<dbReference type="InterPro" id="IPR036390">
    <property type="entry name" value="WH_DNA-bd_sf"/>
</dbReference>
<feature type="compositionally biased region" description="Polar residues" evidence="4">
    <location>
        <begin position="163"/>
        <end position="177"/>
    </location>
</feature>
<comment type="subcellular location">
    <subcellularLocation>
        <location evidence="3">Nucleus</location>
    </subcellularLocation>
</comment>
<dbReference type="Pfam" id="PF02198">
    <property type="entry name" value="SAM_PNT"/>
    <property type="match status" value="1"/>
</dbReference>
<dbReference type="EMBL" id="CP045895">
    <property type="protein sequence ID" value="QQP48676.1"/>
    <property type="molecule type" value="Genomic_DNA"/>
</dbReference>
<feature type="non-terminal residue" evidence="7">
    <location>
        <position position="402"/>
    </location>
</feature>
<organism evidence="7 8">
    <name type="scientific">Caligus rogercresseyi</name>
    <name type="common">Sea louse</name>
    <dbReference type="NCBI Taxonomy" id="217165"/>
    <lineage>
        <taxon>Eukaryota</taxon>
        <taxon>Metazoa</taxon>
        <taxon>Ecdysozoa</taxon>
        <taxon>Arthropoda</taxon>
        <taxon>Crustacea</taxon>
        <taxon>Multicrustacea</taxon>
        <taxon>Hexanauplia</taxon>
        <taxon>Copepoda</taxon>
        <taxon>Siphonostomatoida</taxon>
        <taxon>Caligidae</taxon>
        <taxon>Caligus</taxon>
    </lineage>
</organism>
<dbReference type="InterPro" id="IPR036388">
    <property type="entry name" value="WH-like_DNA-bd_sf"/>
</dbReference>
<dbReference type="InterPro" id="IPR046328">
    <property type="entry name" value="ETS_fam"/>
</dbReference>
<dbReference type="PRINTS" id="PR00454">
    <property type="entry name" value="ETSDOMAIN"/>
</dbReference>
<dbReference type="Pfam" id="PF00178">
    <property type="entry name" value="Ets"/>
    <property type="match status" value="1"/>
</dbReference>
<name>A0A7T8HF74_CALRO</name>
<feature type="region of interest" description="Disordered" evidence="4">
    <location>
        <begin position="62"/>
        <end position="277"/>
    </location>
</feature>
<dbReference type="PROSITE" id="PS50061">
    <property type="entry name" value="ETS_DOMAIN_3"/>
    <property type="match status" value="1"/>
</dbReference>
<dbReference type="SUPFAM" id="SSF47769">
    <property type="entry name" value="SAM/Pointed domain"/>
    <property type="match status" value="1"/>
</dbReference>
<comment type="similarity">
    <text evidence="1 3">Belongs to the ETS family.</text>
</comment>